<comment type="caution">
    <text evidence="2">The sequence shown here is derived from an EMBL/GenBank/DDBJ whole genome shotgun (WGS) entry which is preliminary data.</text>
</comment>
<dbReference type="EMBL" id="ABIC01000053">
    <property type="protein sequence ID" value="EDP99074.1"/>
    <property type="molecule type" value="Genomic_DNA"/>
</dbReference>
<evidence type="ECO:0000256" key="1">
    <source>
        <dbReference type="SAM" id="MobiDB-lite"/>
    </source>
</evidence>
<feature type="compositionally biased region" description="Basic and acidic residues" evidence="1">
    <location>
        <begin position="10"/>
        <end position="19"/>
    </location>
</feature>
<organism evidence="2 3">
    <name type="scientific">Shewanella benthica KT99</name>
    <dbReference type="NCBI Taxonomy" id="314608"/>
    <lineage>
        <taxon>Bacteria</taxon>
        <taxon>Pseudomonadati</taxon>
        <taxon>Pseudomonadota</taxon>
        <taxon>Gammaproteobacteria</taxon>
        <taxon>Alteromonadales</taxon>
        <taxon>Shewanellaceae</taxon>
        <taxon>Shewanella</taxon>
    </lineage>
</organism>
<feature type="region of interest" description="Disordered" evidence="1">
    <location>
        <begin position="1"/>
        <end position="24"/>
    </location>
</feature>
<gene>
    <name evidence="2" type="ORF">KT99_10588</name>
</gene>
<dbReference type="AlphaFoldDB" id="A9DIA9"/>
<evidence type="ECO:0000313" key="3">
    <source>
        <dbReference type="Proteomes" id="UP000005839"/>
    </source>
</evidence>
<accession>A9DIA9</accession>
<proteinExistence type="predicted"/>
<evidence type="ECO:0000313" key="2">
    <source>
        <dbReference type="EMBL" id="EDP99074.1"/>
    </source>
</evidence>
<sequence length="67" mass="7678">MEEALSRTLPKVEEREEKQQQGQSLKKLAIIMRGLPHLLTGYTGIVFAFEPEVTRIVYFDQGLDQLS</sequence>
<dbReference type="RefSeq" id="WP_005502684.1">
    <property type="nucleotide sequence ID" value="NZ_ABIC01000053.1"/>
</dbReference>
<name>A9DIA9_9GAMM</name>
<dbReference type="Proteomes" id="UP000005839">
    <property type="component" value="Unassembled WGS sequence"/>
</dbReference>
<reference evidence="2 3" key="1">
    <citation type="submission" date="2007-10" db="EMBL/GenBank/DDBJ databases">
        <authorList>
            <person name="Yayanos A."/>
            <person name="Ferriera S."/>
            <person name="Johnson J."/>
            <person name="Kravitz S."/>
            <person name="Halpern A."/>
            <person name="Remington K."/>
            <person name="Beeson K."/>
            <person name="Tran B."/>
            <person name="Rogers Y.-H."/>
            <person name="Friedman R."/>
            <person name="Venter J.C."/>
        </authorList>
    </citation>
    <scope>NUCLEOTIDE SEQUENCE [LARGE SCALE GENOMIC DNA]</scope>
    <source>
        <strain evidence="2 3">KT99</strain>
    </source>
</reference>
<keyword evidence="3" id="KW-1185">Reference proteome</keyword>
<protein>
    <submittedName>
        <fullName evidence="2">Uncharacterized protein</fullName>
    </submittedName>
</protein>